<dbReference type="OrthoDB" id="239262at2759"/>
<evidence type="ECO:0000313" key="7">
    <source>
        <dbReference type="EMBL" id="CBJ32474.1"/>
    </source>
</evidence>
<evidence type="ECO:0000256" key="1">
    <source>
        <dbReference type="ARBA" id="ARBA00008714"/>
    </source>
</evidence>
<proteinExistence type="inferred from homology"/>
<dbReference type="InterPro" id="IPR019831">
    <property type="entry name" value="Mn/Fe_SOD_N"/>
</dbReference>
<keyword evidence="5" id="KW-0732">Signal</keyword>
<dbReference type="InterPro" id="IPR036324">
    <property type="entry name" value="Mn/Fe_SOD_N_sf"/>
</dbReference>
<organism evidence="7 8">
    <name type="scientific">Ectocarpus siliculosus</name>
    <name type="common">Brown alga</name>
    <name type="synonym">Conferva siliculosa</name>
    <dbReference type="NCBI Taxonomy" id="2880"/>
    <lineage>
        <taxon>Eukaryota</taxon>
        <taxon>Sar</taxon>
        <taxon>Stramenopiles</taxon>
        <taxon>Ochrophyta</taxon>
        <taxon>PX clade</taxon>
        <taxon>Phaeophyceae</taxon>
        <taxon>Ectocarpales</taxon>
        <taxon>Ectocarpaceae</taxon>
        <taxon>Ectocarpus</taxon>
    </lineage>
</organism>
<keyword evidence="8" id="KW-1185">Reference proteome</keyword>
<dbReference type="GO" id="GO:0046872">
    <property type="term" value="F:metal ion binding"/>
    <property type="evidence" value="ECO:0007669"/>
    <property type="project" value="UniProtKB-KW"/>
</dbReference>
<evidence type="ECO:0000256" key="4">
    <source>
        <dbReference type="ARBA" id="ARBA00023002"/>
    </source>
</evidence>
<dbReference type="SUPFAM" id="SSF46609">
    <property type="entry name" value="Fe,Mn superoxide dismutase (SOD), N-terminal domain"/>
    <property type="match status" value="1"/>
</dbReference>
<dbReference type="GO" id="GO:0005737">
    <property type="term" value="C:cytoplasm"/>
    <property type="evidence" value="ECO:0007669"/>
    <property type="project" value="TreeGrafter"/>
</dbReference>
<name>D7FYD2_ECTSI</name>
<dbReference type="EMBL" id="FN649760">
    <property type="protein sequence ID" value="CBJ32474.1"/>
    <property type="molecule type" value="Genomic_DNA"/>
</dbReference>
<protein>
    <recommendedName>
        <fullName evidence="2">superoxide dismutase</fullName>
        <ecNumber evidence="2">1.15.1.1</ecNumber>
    </recommendedName>
</protein>
<dbReference type="PANTHER" id="PTHR43595">
    <property type="entry name" value="37S RIBOSOMAL PROTEIN S26, MITOCHONDRIAL"/>
    <property type="match status" value="1"/>
</dbReference>
<gene>
    <name evidence="7" type="primary">Fe/MnSOD</name>
    <name evidence="7" type="ORF">Esi_0342_0001</name>
</gene>
<dbReference type="STRING" id="2880.D7FYD2"/>
<evidence type="ECO:0000259" key="6">
    <source>
        <dbReference type="Pfam" id="PF00081"/>
    </source>
</evidence>
<dbReference type="PANTHER" id="PTHR43595:SF2">
    <property type="entry name" value="SMALL RIBOSOMAL SUBUNIT PROTEIN MS42"/>
    <property type="match status" value="1"/>
</dbReference>
<dbReference type="EC" id="1.15.1.1" evidence="2"/>
<evidence type="ECO:0000256" key="5">
    <source>
        <dbReference type="SAM" id="SignalP"/>
    </source>
</evidence>
<dbReference type="InParanoid" id="D7FYD2"/>
<feature type="signal peptide" evidence="5">
    <location>
        <begin position="1"/>
        <end position="29"/>
    </location>
</feature>
<dbReference type="Gene3D" id="1.10.287.990">
    <property type="entry name" value="Fe,Mn superoxide dismutase (SOD) domain"/>
    <property type="match status" value="1"/>
</dbReference>
<dbReference type="AlphaFoldDB" id="D7FYD2"/>
<feature type="domain" description="Manganese/iron superoxide dismutase N-terminal" evidence="6">
    <location>
        <begin position="34"/>
        <end position="125"/>
    </location>
</feature>
<accession>D7FYD2</accession>
<keyword evidence="3" id="KW-0479">Metal-binding</keyword>
<sequence>MAMGKKSSTPTLVGRCLALSTLAAVGASAQNLPVPPLPYSYGSLVPFISEHALRVHHLGHHAAYTSQLNAVLERMRWDPELKHLAKMGVDELLHNLGSVPEDYRAAARRAGGGFVNHDLFWNVLSPWGGHPPGQESDTIQETWWLSSCFSSSSSSWSYRRVMQAGYLAA</sequence>
<dbReference type="Proteomes" id="UP000002630">
    <property type="component" value="Unassembled WGS sequence"/>
</dbReference>
<reference evidence="7 8" key="1">
    <citation type="journal article" date="2010" name="Nature">
        <title>The Ectocarpus genome and the independent evolution of multicellularity in brown algae.</title>
        <authorList>
            <person name="Cock J.M."/>
            <person name="Sterck L."/>
            <person name="Rouze P."/>
            <person name="Scornet D."/>
            <person name="Allen A.E."/>
            <person name="Amoutzias G."/>
            <person name="Anthouard V."/>
            <person name="Artiguenave F."/>
            <person name="Aury J.M."/>
            <person name="Badger J.H."/>
            <person name="Beszteri B."/>
            <person name="Billiau K."/>
            <person name="Bonnet E."/>
            <person name="Bothwell J.H."/>
            <person name="Bowler C."/>
            <person name="Boyen C."/>
            <person name="Brownlee C."/>
            <person name="Carrano C.J."/>
            <person name="Charrier B."/>
            <person name="Cho G.Y."/>
            <person name="Coelho S.M."/>
            <person name="Collen J."/>
            <person name="Corre E."/>
            <person name="Da Silva C."/>
            <person name="Delage L."/>
            <person name="Delaroque N."/>
            <person name="Dittami S.M."/>
            <person name="Doulbeau S."/>
            <person name="Elias M."/>
            <person name="Farnham G."/>
            <person name="Gachon C.M."/>
            <person name="Gschloessl B."/>
            <person name="Heesch S."/>
            <person name="Jabbari K."/>
            <person name="Jubin C."/>
            <person name="Kawai H."/>
            <person name="Kimura K."/>
            <person name="Kloareg B."/>
            <person name="Kupper F.C."/>
            <person name="Lang D."/>
            <person name="Le Bail A."/>
            <person name="Leblanc C."/>
            <person name="Lerouge P."/>
            <person name="Lohr M."/>
            <person name="Lopez P.J."/>
            <person name="Martens C."/>
            <person name="Maumus F."/>
            <person name="Michel G."/>
            <person name="Miranda-Saavedra D."/>
            <person name="Morales J."/>
            <person name="Moreau H."/>
            <person name="Motomura T."/>
            <person name="Nagasato C."/>
            <person name="Napoli C.A."/>
            <person name="Nelson D.R."/>
            <person name="Nyvall-Collen P."/>
            <person name="Peters A.F."/>
            <person name="Pommier C."/>
            <person name="Potin P."/>
            <person name="Poulain J."/>
            <person name="Quesneville H."/>
            <person name="Read B."/>
            <person name="Rensing S.A."/>
            <person name="Ritter A."/>
            <person name="Rousvoal S."/>
            <person name="Samanta M."/>
            <person name="Samson G."/>
            <person name="Schroeder D.C."/>
            <person name="Segurens B."/>
            <person name="Strittmatter M."/>
            <person name="Tonon T."/>
            <person name="Tregear J.W."/>
            <person name="Valentin K."/>
            <person name="von Dassow P."/>
            <person name="Yamagishi T."/>
            <person name="Van de Peer Y."/>
            <person name="Wincker P."/>
        </authorList>
    </citation>
    <scope>NUCLEOTIDE SEQUENCE [LARGE SCALE GENOMIC DNA]</scope>
    <source>
        <strain evidence="8">Ec32 / CCAP1310/4</strain>
    </source>
</reference>
<dbReference type="GO" id="GO:0004784">
    <property type="term" value="F:superoxide dismutase activity"/>
    <property type="evidence" value="ECO:0007669"/>
    <property type="project" value="UniProtKB-EC"/>
</dbReference>
<feature type="chain" id="PRO_5003096001" description="superoxide dismutase" evidence="5">
    <location>
        <begin position="30"/>
        <end position="169"/>
    </location>
</feature>
<evidence type="ECO:0000256" key="2">
    <source>
        <dbReference type="ARBA" id="ARBA00012682"/>
    </source>
</evidence>
<keyword evidence="4 7" id="KW-0560">Oxidoreductase</keyword>
<comment type="similarity">
    <text evidence="1">Belongs to the iron/manganese superoxide dismutase family.</text>
</comment>
<evidence type="ECO:0000313" key="8">
    <source>
        <dbReference type="Proteomes" id="UP000002630"/>
    </source>
</evidence>
<evidence type="ECO:0000256" key="3">
    <source>
        <dbReference type="ARBA" id="ARBA00022723"/>
    </source>
</evidence>
<dbReference type="Pfam" id="PF00081">
    <property type="entry name" value="Sod_Fe_N"/>
    <property type="match status" value="1"/>
</dbReference>